<gene>
    <name evidence="11" type="ORF">BOTBODRAFT_158482</name>
</gene>
<dbReference type="PANTHER" id="PTHR10363">
    <property type="entry name" value="BLEOMYCIN HYDROLASE"/>
    <property type="match status" value="1"/>
</dbReference>
<comment type="function">
    <text evidence="9">Has aminopeptidase activity, shortening substrate peptides sequentially by 1 amino acid. Has bleomycin hydrolase activity, which can protect the cell from the toxic effects of bleomycin. Has homocysteine-thiolactonase activity, protecting the cell against homocysteine toxicity.</text>
</comment>
<name>A0A067MHI3_BOTB1</name>
<evidence type="ECO:0000256" key="9">
    <source>
        <dbReference type="PIRNR" id="PIRNR005700"/>
    </source>
</evidence>
<dbReference type="Proteomes" id="UP000027195">
    <property type="component" value="Unassembled WGS sequence"/>
</dbReference>
<keyword evidence="4 9" id="KW-0645">Protease</keyword>
<dbReference type="GO" id="GO:0043418">
    <property type="term" value="P:homocysteine catabolic process"/>
    <property type="evidence" value="ECO:0007669"/>
    <property type="project" value="TreeGrafter"/>
</dbReference>
<dbReference type="EC" id="3.4.22.40" evidence="2 9"/>
<evidence type="ECO:0000256" key="10">
    <source>
        <dbReference type="PIRSR" id="PIRSR005700-1"/>
    </source>
</evidence>
<sequence>MGSAPSKAADTAPAVSEKEAYIVQLLCDDEREFVQRLTVLDLAAAPFSEHGALTPSVLKHWEEEAAKDLRLGLARTILSHTDIASALLSRAALIADSHVFNVSLPANPAPVTNQRSSGRCWLFATTNIIRYSVISKLNLKEFELSQSYLFFWDKLEKANYFLESSIQNAHLPIDDRLVSYLSKDPISDGGQWDMVCNLLERYGVVPQAIFPESFSSSASSRLNKIVTLKLREHSLILRELAASASSSSSSSVAKALRAKKEECLSEIYRIMSIALGVPPSADKTFTWEYYDANDKVRRWEGTPIEFYKSFSSEKYPPLEAFSLINDPRNPYDALYSVASLGNVWGARPVRYVNTSTDRLKDTVLKCIKAGHPVFFGCDVGQFSHTQSGVMDTNIFDYENAFGVTFGLTKAQRLQVNESAMTHAMVITAVHIDQATKKIVRFKVENSWGEDAGKKGYFVMTDKWFDEFVYQVVVPRSLADKDFVEILDHGEATVFPPWDPMGTLA</sequence>
<dbReference type="PROSITE" id="PS00139">
    <property type="entry name" value="THIOL_PROTEASE_CYS"/>
    <property type="match status" value="1"/>
</dbReference>
<dbReference type="InterPro" id="IPR004134">
    <property type="entry name" value="Peptidase_C1B"/>
</dbReference>
<evidence type="ECO:0000256" key="2">
    <source>
        <dbReference type="ARBA" id="ARBA00012465"/>
    </source>
</evidence>
<dbReference type="CDD" id="cd00585">
    <property type="entry name" value="Peptidase_C1B"/>
    <property type="match status" value="1"/>
</dbReference>
<accession>A0A067MHI3</accession>
<protein>
    <recommendedName>
        <fullName evidence="3 9">Cysteine proteinase 1, mitochondrial</fullName>
        <ecNumber evidence="2 9">3.4.22.40</ecNumber>
    </recommendedName>
</protein>
<evidence type="ECO:0000256" key="6">
    <source>
        <dbReference type="ARBA" id="ARBA00022807"/>
    </source>
</evidence>
<evidence type="ECO:0000256" key="1">
    <source>
        <dbReference type="ARBA" id="ARBA00000423"/>
    </source>
</evidence>
<dbReference type="PANTHER" id="PTHR10363:SF2">
    <property type="entry name" value="BLEOMYCIN HYDROLASE"/>
    <property type="match status" value="1"/>
</dbReference>
<dbReference type="STRING" id="930990.A0A067MHI3"/>
<dbReference type="GO" id="GO:0070005">
    <property type="term" value="F:cysteine-type aminopeptidase activity"/>
    <property type="evidence" value="ECO:0007669"/>
    <property type="project" value="InterPro"/>
</dbReference>
<dbReference type="InterPro" id="IPR000169">
    <property type="entry name" value="Pept_cys_AS"/>
</dbReference>
<comment type="subunit">
    <text evidence="8">Homohexamer. Binds to nucleic acids. Binds single-stranded DNA and RNA with higher affinity than double-stranded DNA.</text>
</comment>
<reference evidence="12" key="1">
    <citation type="journal article" date="2014" name="Proc. Natl. Acad. Sci. U.S.A.">
        <title>Extensive sampling of basidiomycete genomes demonstrates inadequacy of the white-rot/brown-rot paradigm for wood decay fungi.</title>
        <authorList>
            <person name="Riley R."/>
            <person name="Salamov A.A."/>
            <person name="Brown D.W."/>
            <person name="Nagy L.G."/>
            <person name="Floudas D."/>
            <person name="Held B.W."/>
            <person name="Levasseur A."/>
            <person name="Lombard V."/>
            <person name="Morin E."/>
            <person name="Otillar R."/>
            <person name="Lindquist E.A."/>
            <person name="Sun H."/>
            <person name="LaButti K.M."/>
            <person name="Schmutz J."/>
            <person name="Jabbour D."/>
            <person name="Luo H."/>
            <person name="Baker S.E."/>
            <person name="Pisabarro A.G."/>
            <person name="Walton J.D."/>
            <person name="Blanchette R.A."/>
            <person name="Henrissat B."/>
            <person name="Martin F."/>
            <person name="Cullen D."/>
            <person name="Hibbett D.S."/>
            <person name="Grigoriev I.V."/>
        </authorList>
    </citation>
    <scope>NUCLEOTIDE SEQUENCE [LARGE SCALE GENOMIC DNA]</scope>
    <source>
        <strain evidence="12">FD-172 SS1</strain>
    </source>
</reference>
<feature type="active site" evidence="10">
    <location>
        <position position="422"/>
    </location>
</feature>
<dbReference type="GO" id="GO:0004197">
    <property type="term" value="F:cysteine-type endopeptidase activity"/>
    <property type="evidence" value="ECO:0007669"/>
    <property type="project" value="UniProtKB-EC"/>
</dbReference>
<keyword evidence="5 9" id="KW-0378">Hydrolase</keyword>
<comment type="catalytic activity">
    <reaction evidence="1 9">
        <text>Inactivates bleomycin B2 (a cytotoxic glycometallopeptide) by hydrolysis of a carboxyamide bond of beta-aminoalanine, but also shows general aminopeptidase activity. The specificity varies somewhat with source, but amino acid arylamides of Met, Leu and Ala are preferred.</text>
        <dbReference type="EC" id="3.4.22.40"/>
    </reaction>
</comment>
<keyword evidence="9" id="KW-0496">Mitochondrion</keyword>
<dbReference type="GO" id="GO:0005739">
    <property type="term" value="C:mitochondrion"/>
    <property type="evidence" value="ECO:0007669"/>
    <property type="project" value="UniProtKB-SubCell"/>
</dbReference>
<comment type="similarity">
    <text evidence="9">Belongs to the peptidase C1 family.</text>
</comment>
<evidence type="ECO:0000313" key="11">
    <source>
        <dbReference type="EMBL" id="KDQ15243.1"/>
    </source>
</evidence>
<dbReference type="Gene3D" id="3.90.70.10">
    <property type="entry name" value="Cysteine proteinases"/>
    <property type="match status" value="1"/>
</dbReference>
<keyword evidence="9" id="KW-0963">Cytoplasm</keyword>
<dbReference type="HOGENOM" id="CLU_038600_0_1_1"/>
<feature type="active site" evidence="10">
    <location>
        <position position="445"/>
    </location>
</feature>
<dbReference type="SUPFAM" id="SSF54001">
    <property type="entry name" value="Cysteine proteinases"/>
    <property type="match status" value="1"/>
</dbReference>
<dbReference type="GO" id="GO:0009636">
    <property type="term" value="P:response to toxic substance"/>
    <property type="evidence" value="ECO:0007669"/>
    <property type="project" value="TreeGrafter"/>
</dbReference>
<comment type="function">
    <text evidence="7">The normal physiological role of the enzyme is unknown, but it is not essential for the viability of yeast cells. Has aminopeptidase activity, shortening substrate peptides sequentially by 1 amino acid. Has bleomycin hydrolase activity, which can protect the cell from the toxic effects of bleomycin. Has homocysteine-thiolactonase activity, protecting the cell against homocysteine toxicity. Acts as a repressor in the GAL4 regulatory system, but this does not require either the peptidase or nucleic acid-binding activities.</text>
</comment>
<evidence type="ECO:0000256" key="3">
    <source>
        <dbReference type="ARBA" id="ARBA00016900"/>
    </source>
</evidence>
<proteinExistence type="inferred from homology"/>
<dbReference type="OrthoDB" id="2666448at2759"/>
<dbReference type="PIRSF" id="PIRSF005700">
    <property type="entry name" value="PepC"/>
    <property type="match status" value="1"/>
</dbReference>
<dbReference type="AlphaFoldDB" id="A0A067MHI3"/>
<dbReference type="InterPro" id="IPR038765">
    <property type="entry name" value="Papain-like_cys_pep_sf"/>
</dbReference>
<evidence type="ECO:0000256" key="5">
    <source>
        <dbReference type="ARBA" id="ARBA00022801"/>
    </source>
</evidence>
<dbReference type="GO" id="GO:0006508">
    <property type="term" value="P:proteolysis"/>
    <property type="evidence" value="ECO:0007669"/>
    <property type="project" value="UniProtKB-KW"/>
</dbReference>
<feature type="active site" evidence="10">
    <location>
        <position position="120"/>
    </location>
</feature>
<dbReference type="EMBL" id="KL198033">
    <property type="protein sequence ID" value="KDQ15243.1"/>
    <property type="molecule type" value="Genomic_DNA"/>
</dbReference>
<evidence type="ECO:0000256" key="7">
    <source>
        <dbReference type="ARBA" id="ARBA00025347"/>
    </source>
</evidence>
<dbReference type="Pfam" id="PF03051">
    <property type="entry name" value="Peptidase_C1_2"/>
    <property type="match status" value="1"/>
</dbReference>
<evidence type="ECO:0000256" key="8">
    <source>
        <dbReference type="ARBA" id="ARBA00026080"/>
    </source>
</evidence>
<evidence type="ECO:0000256" key="4">
    <source>
        <dbReference type="ARBA" id="ARBA00022670"/>
    </source>
</evidence>
<organism evidence="11 12">
    <name type="scientific">Botryobasidium botryosum (strain FD-172 SS1)</name>
    <dbReference type="NCBI Taxonomy" id="930990"/>
    <lineage>
        <taxon>Eukaryota</taxon>
        <taxon>Fungi</taxon>
        <taxon>Dikarya</taxon>
        <taxon>Basidiomycota</taxon>
        <taxon>Agaricomycotina</taxon>
        <taxon>Agaricomycetes</taxon>
        <taxon>Cantharellales</taxon>
        <taxon>Botryobasidiaceae</taxon>
        <taxon>Botryobasidium</taxon>
    </lineage>
</organism>
<evidence type="ECO:0000313" key="12">
    <source>
        <dbReference type="Proteomes" id="UP000027195"/>
    </source>
</evidence>
<dbReference type="InParanoid" id="A0A067MHI3"/>
<keyword evidence="12" id="KW-1185">Reference proteome</keyword>
<keyword evidence="6 9" id="KW-0788">Thiol protease</keyword>
<comment type="subcellular location">
    <subcellularLocation>
        <location evidence="9">Mitochondrion</location>
    </subcellularLocation>
    <subcellularLocation>
        <location evidence="9">Cytoplasm</location>
    </subcellularLocation>
</comment>
<dbReference type="MEROPS" id="C01.085"/>